<sequence>MGNVFGMEDIEIKNRIGVFERKVVDKNLLLLEVMYGKVDFDRKILIRAMYDSSRKIKMIGQGVKKIKGSDYFLQKMFIKEFLISIKINLCKLTDLNNSLYSDYQKSLIKSKKLSKTLSKKISKMLDKTEILVKSKTQTKLYKVLNMKLVTLKKQLALVSRKVWLLKYHPKQTPRLKPLRYRSCQFDLVTNLKAKVNIENKLFANEGEKEVLTFPQSYRNATWHEHQFCNFEGNDIDTCATLSEDKKSDDVGSNKMKLSLAAQMLYEETKEIKMQLNRDSW</sequence>
<gene>
    <name evidence="1" type="ORF">SteCoe_27395</name>
</gene>
<accession>A0A1R2BAQ5</accession>
<reference evidence="1 2" key="1">
    <citation type="submission" date="2016-11" db="EMBL/GenBank/DDBJ databases">
        <title>The macronuclear genome of Stentor coeruleus: a giant cell with tiny introns.</title>
        <authorList>
            <person name="Slabodnick M."/>
            <person name="Ruby J.G."/>
            <person name="Reiff S.B."/>
            <person name="Swart E.C."/>
            <person name="Gosai S."/>
            <person name="Prabakaran S."/>
            <person name="Witkowska E."/>
            <person name="Larue G.E."/>
            <person name="Fisher S."/>
            <person name="Freeman R.M."/>
            <person name="Gunawardena J."/>
            <person name="Chu W."/>
            <person name="Stover N.A."/>
            <person name="Gregory B.D."/>
            <person name="Nowacki M."/>
            <person name="Derisi J."/>
            <person name="Roy S.W."/>
            <person name="Marshall W.F."/>
            <person name="Sood P."/>
        </authorList>
    </citation>
    <scope>NUCLEOTIDE SEQUENCE [LARGE SCALE GENOMIC DNA]</scope>
    <source>
        <strain evidence="1">WM001</strain>
    </source>
</reference>
<name>A0A1R2BAQ5_9CILI</name>
<evidence type="ECO:0000313" key="1">
    <source>
        <dbReference type="EMBL" id="OMJ73844.1"/>
    </source>
</evidence>
<dbReference type="AlphaFoldDB" id="A0A1R2BAQ5"/>
<evidence type="ECO:0000313" key="2">
    <source>
        <dbReference type="Proteomes" id="UP000187209"/>
    </source>
</evidence>
<protein>
    <submittedName>
        <fullName evidence="1">Uncharacterized protein</fullName>
    </submittedName>
</protein>
<dbReference type="Proteomes" id="UP000187209">
    <property type="component" value="Unassembled WGS sequence"/>
</dbReference>
<dbReference type="EMBL" id="MPUH01000792">
    <property type="protein sequence ID" value="OMJ73844.1"/>
    <property type="molecule type" value="Genomic_DNA"/>
</dbReference>
<organism evidence="1 2">
    <name type="scientific">Stentor coeruleus</name>
    <dbReference type="NCBI Taxonomy" id="5963"/>
    <lineage>
        <taxon>Eukaryota</taxon>
        <taxon>Sar</taxon>
        <taxon>Alveolata</taxon>
        <taxon>Ciliophora</taxon>
        <taxon>Postciliodesmatophora</taxon>
        <taxon>Heterotrichea</taxon>
        <taxon>Heterotrichida</taxon>
        <taxon>Stentoridae</taxon>
        <taxon>Stentor</taxon>
    </lineage>
</organism>
<proteinExistence type="predicted"/>
<keyword evidence="2" id="KW-1185">Reference proteome</keyword>
<comment type="caution">
    <text evidence="1">The sequence shown here is derived from an EMBL/GenBank/DDBJ whole genome shotgun (WGS) entry which is preliminary data.</text>
</comment>